<dbReference type="InterPro" id="IPR048422">
    <property type="entry name" value="NOA1/YqeH-like_C"/>
</dbReference>
<name>A0AAV8UR35_9RHOD</name>
<evidence type="ECO:0008006" key="6">
    <source>
        <dbReference type="Google" id="ProtNLM"/>
    </source>
</evidence>
<dbReference type="Pfam" id="PF01926">
    <property type="entry name" value="MMR_HSR1"/>
    <property type="match status" value="1"/>
</dbReference>
<dbReference type="PANTHER" id="PTHR46434">
    <property type="entry name" value="GENETIC INTERACTOR OF PROHIBITINS 3, MITOCHONDRIAL"/>
    <property type="match status" value="1"/>
</dbReference>
<feature type="domain" description="G" evidence="2">
    <location>
        <begin position="328"/>
        <end position="394"/>
    </location>
</feature>
<proteinExistence type="predicted"/>
<dbReference type="CDD" id="cd01855">
    <property type="entry name" value="YqeH"/>
    <property type="match status" value="1"/>
</dbReference>
<dbReference type="PANTHER" id="PTHR46434:SF1">
    <property type="entry name" value="GENETIC INTERACTOR OF PROHIBITINS 3, MITOCHONDRIAL"/>
    <property type="match status" value="1"/>
</dbReference>
<dbReference type="InterPro" id="IPR050896">
    <property type="entry name" value="Mito_lipid_metab_GTPase"/>
</dbReference>
<evidence type="ECO:0000256" key="1">
    <source>
        <dbReference type="SAM" id="MobiDB-lite"/>
    </source>
</evidence>
<accession>A0AAV8UR35</accession>
<organism evidence="4 5">
    <name type="scientific">Rhodosorus marinus</name>
    <dbReference type="NCBI Taxonomy" id="101924"/>
    <lineage>
        <taxon>Eukaryota</taxon>
        <taxon>Rhodophyta</taxon>
        <taxon>Stylonematophyceae</taxon>
        <taxon>Stylonematales</taxon>
        <taxon>Stylonemataceae</taxon>
        <taxon>Rhodosorus</taxon>
    </lineage>
</organism>
<keyword evidence="5" id="KW-1185">Reference proteome</keyword>
<dbReference type="Proteomes" id="UP001157974">
    <property type="component" value="Unassembled WGS sequence"/>
</dbReference>
<dbReference type="GO" id="GO:0005525">
    <property type="term" value="F:GTP binding"/>
    <property type="evidence" value="ECO:0007669"/>
    <property type="project" value="InterPro"/>
</dbReference>
<gene>
    <name evidence="4" type="ORF">NDN08_000563</name>
</gene>
<dbReference type="SUPFAM" id="SSF52540">
    <property type="entry name" value="P-loop containing nucleoside triphosphate hydrolases"/>
    <property type="match status" value="1"/>
</dbReference>
<dbReference type="InterPro" id="IPR006073">
    <property type="entry name" value="GTP-bd"/>
</dbReference>
<dbReference type="InterPro" id="IPR027417">
    <property type="entry name" value="P-loop_NTPase"/>
</dbReference>
<dbReference type="EMBL" id="JAMWBK010000006">
    <property type="protein sequence ID" value="KAJ8904033.1"/>
    <property type="molecule type" value="Genomic_DNA"/>
</dbReference>
<evidence type="ECO:0000259" key="3">
    <source>
        <dbReference type="Pfam" id="PF21516"/>
    </source>
</evidence>
<comment type="caution">
    <text evidence="4">The sequence shown here is derived from an EMBL/GenBank/DDBJ whole genome shotgun (WGS) entry which is preliminary data.</text>
</comment>
<dbReference type="AlphaFoldDB" id="A0AAV8UR35"/>
<dbReference type="Gene3D" id="3.40.50.300">
    <property type="entry name" value="P-loop containing nucleotide triphosphate hydrolases"/>
    <property type="match status" value="1"/>
</dbReference>
<feature type="compositionally biased region" description="Basic residues" evidence="1">
    <location>
        <begin position="577"/>
        <end position="586"/>
    </location>
</feature>
<sequence>MEACFGTYVSGAALSGPCYCANASSRRWSYVRKSRGWVLRSVDGSAEEFALEDEETGVKYEDGEKEIVRKSRGPRKFESIADLPRLAAEMESIEDMAPPLTDAESAARSGNRPPPKVEGYRHSRSTPNIDWRYWQNAGPRVDGTHCPGCGQKFQTEDDTKLGFVPARKLEEYSGGEEENRPPPLCARCHGLRYKSTVDDSLTVRGALSQELPHEELLPQSSEDILKKLRGIKCVVVYLIDVIDFSGTCLELTRLVGTRNPVIVGANKCDLLPTGFSTTRLKKWMTAESKRAGLDKCYDIHILNSLKGQGVKSMLDQAYVLAKRGKCDIYVVGAANVGKSSFINSLLISGWKFSKKPTEQPNLLATTSHVPGTTLSLIPVATGDGLTIYDTPGVVLPGNITTYLKPSEVRRVLPSGKIESFGARFEAGKSLLFGGLGRVDAVAGRTCLASWFCSSSVTVHLRKTDGVLEYIEKSVGDALQPPNTADDYEGRWEWDEVELEIEGDSWKEAAEDVVIAGLGWVSITVNGRVKLRVVAPKGVGVFTRPPLLPYEAVYGTAKYYGNKWTNKYKEEFLKRERRIRQSKPARGKNKDTGPFPDYENGRIKNFKGFSQ</sequence>
<feature type="region of interest" description="Disordered" evidence="1">
    <location>
        <begin position="98"/>
        <end position="123"/>
    </location>
</feature>
<reference evidence="4 5" key="1">
    <citation type="journal article" date="2023" name="Nat. Commun.">
        <title>Origin of minicircular mitochondrial genomes in red algae.</title>
        <authorList>
            <person name="Lee Y."/>
            <person name="Cho C.H."/>
            <person name="Lee Y.M."/>
            <person name="Park S.I."/>
            <person name="Yang J.H."/>
            <person name="West J.A."/>
            <person name="Bhattacharya D."/>
            <person name="Yoon H.S."/>
        </authorList>
    </citation>
    <scope>NUCLEOTIDE SEQUENCE [LARGE SCALE GENOMIC DNA]</scope>
    <source>
        <strain evidence="4 5">CCMP1338</strain>
        <tissue evidence="4">Whole cell</tissue>
    </source>
</reference>
<evidence type="ECO:0000313" key="5">
    <source>
        <dbReference type="Proteomes" id="UP001157974"/>
    </source>
</evidence>
<evidence type="ECO:0000259" key="2">
    <source>
        <dbReference type="Pfam" id="PF01926"/>
    </source>
</evidence>
<feature type="domain" description="NOA1/YqeH-like C-terminal" evidence="3">
    <location>
        <begin position="451"/>
        <end position="544"/>
    </location>
</feature>
<dbReference type="GO" id="GO:0005739">
    <property type="term" value="C:mitochondrion"/>
    <property type="evidence" value="ECO:0007669"/>
    <property type="project" value="TreeGrafter"/>
</dbReference>
<evidence type="ECO:0000313" key="4">
    <source>
        <dbReference type="EMBL" id="KAJ8904033.1"/>
    </source>
</evidence>
<protein>
    <recommendedName>
        <fullName evidence="6">G domain-containing protein</fullName>
    </recommendedName>
</protein>
<dbReference type="Pfam" id="PF21516">
    <property type="entry name" value="YqeH-like_C"/>
    <property type="match status" value="1"/>
</dbReference>
<feature type="region of interest" description="Disordered" evidence="1">
    <location>
        <begin position="577"/>
        <end position="610"/>
    </location>
</feature>